<gene>
    <name evidence="1" type="ORF">E3N84_05255</name>
</gene>
<evidence type="ECO:0000313" key="2">
    <source>
        <dbReference type="Proteomes" id="UP000298488"/>
    </source>
</evidence>
<keyword evidence="1" id="KW-0378">Hydrolase</keyword>
<protein>
    <submittedName>
        <fullName evidence="1">Metal-dependent hydrolase</fullName>
    </submittedName>
</protein>
<dbReference type="RefSeq" id="WP_104095380.1">
    <property type="nucleotide sequence ID" value="NZ_JACHBP010000001.1"/>
</dbReference>
<reference evidence="1 2" key="1">
    <citation type="submission" date="2019-03" db="EMBL/GenBank/DDBJ databases">
        <title>Genomics of glacier-inhabiting Cryobacterium strains.</title>
        <authorList>
            <person name="Liu Q."/>
            <person name="Xin Y.-H."/>
        </authorList>
    </citation>
    <scope>NUCLEOTIDE SEQUENCE [LARGE SCALE GENOMIC DNA]</scope>
    <source>
        <strain evidence="1 2">CGMCC 1.10440</strain>
    </source>
</reference>
<dbReference type="GO" id="GO:0016787">
    <property type="term" value="F:hydrolase activity"/>
    <property type="evidence" value="ECO:0007669"/>
    <property type="project" value="UniProtKB-KW"/>
</dbReference>
<comment type="caution">
    <text evidence="1">The sequence shown here is derived from an EMBL/GenBank/DDBJ whole genome shotgun (WGS) entry which is preliminary data.</text>
</comment>
<dbReference type="SUPFAM" id="SSF55186">
    <property type="entry name" value="ThrRS/AlaRS common domain"/>
    <property type="match status" value="1"/>
</dbReference>
<evidence type="ECO:0000313" key="1">
    <source>
        <dbReference type="EMBL" id="TFB79509.1"/>
    </source>
</evidence>
<dbReference type="Proteomes" id="UP000298488">
    <property type="component" value="Unassembled WGS sequence"/>
</dbReference>
<dbReference type="AlphaFoldDB" id="A0A4R8V9I2"/>
<name>A0A4R8V9I2_9MICO</name>
<dbReference type="Gene3D" id="3.30.980.10">
    <property type="entry name" value="Threonyl-trna Synthetase, Chain A, domain 2"/>
    <property type="match status" value="1"/>
</dbReference>
<keyword evidence="2" id="KW-1185">Reference proteome</keyword>
<sequence>MVLPTTGTVVSYPTGSTEGTGTVLHVEPVGERFAVLLDVTPCHPVDAGWPDQGADRATLTWNGGSAEVVDCVVAATDGSALHLGRDIPVRKGTEGWTFVVAHLVTEAPPVGIVVTVEVDEKYRKAISLGHTGCHLASLALNRAMAERWSKEVSLDALGSPNFDAEANDASRILERGSLDTYRLGKSLRKKGFRADGLGDDLPGIEDAVNGELDAWISEDAPVRIDCDGERLTDRRSWVCDLADGEARISCGGTHATRLGELKSLRATLTLDDVDGTPVLTMRTAQA</sequence>
<organism evidence="1 2">
    <name type="scientific">Terrimesophilobacter mesophilus</name>
    <dbReference type="NCBI Taxonomy" id="433647"/>
    <lineage>
        <taxon>Bacteria</taxon>
        <taxon>Bacillati</taxon>
        <taxon>Actinomycetota</taxon>
        <taxon>Actinomycetes</taxon>
        <taxon>Micrococcales</taxon>
        <taxon>Microbacteriaceae</taxon>
        <taxon>Terrimesophilobacter</taxon>
    </lineage>
</organism>
<dbReference type="GO" id="GO:0000166">
    <property type="term" value="F:nucleotide binding"/>
    <property type="evidence" value="ECO:0007669"/>
    <property type="project" value="InterPro"/>
</dbReference>
<dbReference type="OrthoDB" id="6396444at2"/>
<accession>A0A4R8V9I2</accession>
<dbReference type="EMBL" id="SOFI01000003">
    <property type="protein sequence ID" value="TFB79509.1"/>
    <property type="molecule type" value="Genomic_DNA"/>
</dbReference>
<proteinExistence type="predicted"/>
<dbReference type="InterPro" id="IPR018163">
    <property type="entry name" value="Thr/Ala-tRNA-synth_IIc_edit"/>
</dbReference>